<evidence type="ECO:0000313" key="1">
    <source>
        <dbReference type="EMBL" id="KAK3284937.1"/>
    </source>
</evidence>
<gene>
    <name evidence="1" type="ORF">CYMTET_7434</name>
</gene>
<dbReference type="Proteomes" id="UP001190700">
    <property type="component" value="Unassembled WGS sequence"/>
</dbReference>
<protein>
    <submittedName>
        <fullName evidence="1">Uncharacterized protein</fullName>
    </submittedName>
</protein>
<accession>A0AAE0GVH7</accession>
<dbReference type="AlphaFoldDB" id="A0AAE0GVH7"/>
<proteinExistence type="predicted"/>
<comment type="caution">
    <text evidence="1">The sequence shown here is derived from an EMBL/GenBank/DDBJ whole genome shotgun (WGS) entry which is preliminary data.</text>
</comment>
<reference evidence="1 2" key="1">
    <citation type="journal article" date="2015" name="Genome Biol. Evol.">
        <title>Comparative Genomics of a Bacterivorous Green Alga Reveals Evolutionary Causalities and Consequences of Phago-Mixotrophic Mode of Nutrition.</title>
        <authorList>
            <person name="Burns J.A."/>
            <person name="Paasch A."/>
            <person name="Narechania A."/>
            <person name="Kim E."/>
        </authorList>
    </citation>
    <scope>NUCLEOTIDE SEQUENCE [LARGE SCALE GENOMIC DNA]</scope>
    <source>
        <strain evidence="1 2">PLY_AMNH</strain>
    </source>
</reference>
<keyword evidence="2" id="KW-1185">Reference proteome</keyword>
<sequence>MSQQRQTSLAGALRTARRARECHDFAFTREFRHYHAGSHAAKEDRHYRLFAFATYFNATIVYSIRVLQRRARRSSLSSTPLEEGRENGFTLDTETADTDFAVLLSALRHVLYPVSFPEFFKLLDLEHNYDFYHVVLTEIIFTVLPIVLRGTALSLYSEAARSHPGDGRYILQRIRYEIEGVPDSDTATVTGSIARLRAAAGGPVTPTAKPHPADLALHPARTDFTWDSEEVAMLGFVEGDAGLPAFRETTWIPSPAINNPALKHTIVDQD</sequence>
<organism evidence="1 2">
    <name type="scientific">Cymbomonas tetramitiformis</name>
    <dbReference type="NCBI Taxonomy" id="36881"/>
    <lineage>
        <taxon>Eukaryota</taxon>
        <taxon>Viridiplantae</taxon>
        <taxon>Chlorophyta</taxon>
        <taxon>Pyramimonadophyceae</taxon>
        <taxon>Pyramimonadales</taxon>
        <taxon>Pyramimonadaceae</taxon>
        <taxon>Cymbomonas</taxon>
    </lineage>
</organism>
<evidence type="ECO:0000313" key="2">
    <source>
        <dbReference type="Proteomes" id="UP001190700"/>
    </source>
</evidence>
<name>A0AAE0GVH7_9CHLO</name>
<dbReference type="EMBL" id="LGRX02002079">
    <property type="protein sequence ID" value="KAK3284937.1"/>
    <property type="molecule type" value="Genomic_DNA"/>
</dbReference>